<dbReference type="AlphaFoldDB" id="A0A397ZT57"/>
<dbReference type="Proteomes" id="UP000264353">
    <property type="component" value="Chromosome A4"/>
</dbReference>
<protein>
    <submittedName>
        <fullName evidence="1">Uncharacterized protein</fullName>
    </submittedName>
</protein>
<proteinExistence type="predicted"/>
<dbReference type="EMBL" id="CM010631">
    <property type="protein sequence ID" value="RID66136.1"/>
    <property type="molecule type" value="Genomic_DNA"/>
</dbReference>
<evidence type="ECO:0000313" key="2">
    <source>
        <dbReference type="Proteomes" id="UP000264353"/>
    </source>
</evidence>
<name>A0A397ZT57_BRACM</name>
<evidence type="ECO:0000313" key="1">
    <source>
        <dbReference type="EMBL" id="RID66136.1"/>
    </source>
</evidence>
<gene>
    <name evidence="1" type="ORF">BRARA_D01298</name>
</gene>
<organism evidence="1 2">
    <name type="scientific">Brassica campestris</name>
    <name type="common">Field mustard</name>
    <dbReference type="NCBI Taxonomy" id="3711"/>
    <lineage>
        <taxon>Eukaryota</taxon>
        <taxon>Viridiplantae</taxon>
        <taxon>Streptophyta</taxon>
        <taxon>Embryophyta</taxon>
        <taxon>Tracheophyta</taxon>
        <taxon>Spermatophyta</taxon>
        <taxon>Magnoliopsida</taxon>
        <taxon>eudicotyledons</taxon>
        <taxon>Gunneridae</taxon>
        <taxon>Pentapetalae</taxon>
        <taxon>rosids</taxon>
        <taxon>malvids</taxon>
        <taxon>Brassicales</taxon>
        <taxon>Brassicaceae</taxon>
        <taxon>Brassiceae</taxon>
        <taxon>Brassica</taxon>
    </lineage>
</organism>
<sequence>MSFVASFFSAIYVTQWKELKDAPFSSKAVICASAKVLQMYLACVNQDCKTFYLR</sequence>
<reference evidence="1 2" key="1">
    <citation type="submission" date="2018-06" db="EMBL/GenBank/DDBJ databases">
        <title>WGS assembly of Brassica rapa FPsc.</title>
        <authorList>
            <person name="Bowman J."/>
            <person name="Kohchi T."/>
            <person name="Yamato K."/>
            <person name="Jenkins J."/>
            <person name="Shu S."/>
            <person name="Ishizaki K."/>
            <person name="Yamaoka S."/>
            <person name="Nishihama R."/>
            <person name="Nakamura Y."/>
            <person name="Berger F."/>
            <person name="Adam C."/>
            <person name="Aki S."/>
            <person name="Althoff F."/>
            <person name="Araki T."/>
            <person name="Arteaga-Vazquez M."/>
            <person name="Balasubrmanian S."/>
            <person name="Bauer D."/>
            <person name="Boehm C."/>
            <person name="Briginshaw L."/>
            <person name="Caballero-Perez J."/>
            <person name="Catarino B."/>
            <person name="Chen F."/>
            <person name="Chiyoda S."/>
            <person name="Chovatia M."/>
            <person name="Davies K."/>
            <person name="Delmans M."/>
            <person name="Demura T."/>
            <person name="Dierschke T."/>
            <person name="Dolan L."/>
            <person name="Dorantes-Acosta A."/>
            <person name="Eklund D."/>
            <person name="Florent S."/>
            <person name="Flores-Sandoval E."/>
            <person name="Fujiyama A."/>
            <person name="Fukuzawa H."/>
            <person name="Galik B."/>
            <person name="Grimanelli D."/>
            <person name="Grimwood J."/>
            <person name="Grossniklaus U."/>
            <person name="Hamada T."/>
            <person name="Haseloff J."/>
            <person name="Hetherington A."/>
            <person name="Higo A."/>
            <person name="Hirakawa Y."/>
            <person name="Hundley H."/>
            <person name="Ikeda Y."/>
            <person name="Inoue K."/>
            <person name="Inoue S."/>
            <person name="Ishida S."/>
            <person name="Jia Q."/>
            <person name="Kakita M."/>
            <person name="Kanazawa T."/>
            <person name="Kawai Y."/>
            <person name="Kawashima T."/>
            <person name="Kennedy M."/>
            <person name="Kinose K."/>
            <person name="Kinoshita T."/>
            <person name="Kohara Y."/>
            <person name="Koide E."/>
            <person name="Komatsu K."/>
            <person name="Kopischke S."/>
            <person name="Kubo M."/>
            <person name="Kyozuka J."/>
            <person name="Lagercrantz U."/>
            <person name="Lin S."/>
            <person name="Lindquist E."/>
            <person name="Lipzen A."/>
            <person name="Lu C."/>
            <person name="Luna E."/>
            <person name="Martienssen R."/>
            <person name="Minamino N."/>
            <person name="Mizutani M."/>
            <person name="Mizutani M."/>
            <person name="Mochizuki N."/>
            <person name="Monte I."/>
            <person name="Mosher R."/>
            <person name="Nagasaki H."/>
            <person name="Nakagami H."/>
            <person name="Naramoto S."/>
            <person name="Nishitani K."/>
            <person name="Ohtani M."/>
            <person name="Okamoto T."/>
            <person name="Okumura M."/>
            <person name="Phillips J."/>
            <person name="Pollak B."/>
            <person name="Reinders A."/>
            <person name="Roevekamp M."/>
            <person name="Sano R."/>
            <person name="Sawa S."/>
            <person name="Schmid M."/>
            <person name="Shirakawa M."/>
            <person name="Solano R."/>
            <person name="Spunde A."/>
            <person name="Suetsugu N."/>
            <person name="Sugano S."/>
            <person name="Sugiyama A."/>
            <person name="Sun R."/>
            <person name="Suzuki Y."/>
            <person name="Takenaka M."/>
            <person name="Takezawa D."/>
            <person name="Tomogane H."/>
            <person name="Tsuzuki M."/>
            <person name="Ueda T."/>
            <person name="Umeda M."/>
            <person name="Ward J."/>
            <person name="Watanabe Y."/>
            <person name="Yazaki K."/>
            <person name="Yokoyama R."/>
            <person name="Yoshitake Y."/>
            <person name="Yotsui I."/>
            <person name="Zachgo S."/>
            <person name="Schmutz J."/>
        </authorList>
    </citation>
    <scope>NUCLEOTIDE SEQUENCE [LARGE SCALE GENOMIC DNA]</scope>
    <source>
        <strain evidence="2">cv. B-3</strain>
    </source>
</reference>
<accession>A0A397ZT57</accession>
<dbReference type="EMBL" id="CM010631">
    <property type="protein sequence ID" value="RID66137.1"/>
    <property type="molecule type" value="Genomic_DNA"/>
</dbReference>